<sequence length="255" mass="28480">MEDAKGKEWNSTEKPECVTLKFEPVPLETEQQASNEPSTSALPKTSVKAIKRTLKEEKASCSQNAQGSNGQKSQKIPVPPLPEKLPPINLVHRDTVRAWCQKLKLSSKGQKLEAYRRLCEHAYPDQKLKDIPATAKEAKVQMWLKKKSNVCVGNRPLKTEKRKISSAETDSPEVAPPTEEMGAPALEYTLPEEVNPAQETCGIRWCVVHGRSLPANTNGWVHLQFHARQVWVPEKPGRVCALFLLPACNFPPPHL</sequence>
<dbReference type="Proteomes" id="UP000504623">
    <property type="component" value="Unplaced"/>
</dbReference>
<dbReference type="GO" id="GO:0003682">
    <property type="term" value="F:chromatin binding"/>
    <property type="evidence" value="ECO:0007669"/>
    <property type="project" value="InterPro"/>
</dbReference>
<feature type="domain" description="Developmental pluripotency-associated protein 2/4 C-terminal" evidence="6">
    <location>
        <begin position="202"/>
        <end position="255"/>
    </location>
</feature>
<evidence type="ECO:0000256" key="2">
    <source>
        <dbReference type="ARBA" id="ARBA00023015"/>
    </source>
</evidence>
<dbReference type="PANTHER" id="PTHR16073:SF8">
    <property type="entry name" value="DEVELOPMENTAL PLURIPOTENCY-ASSOCIATED PROTEIN 4"/>
    <property type="match status" value="1"/>
</dbReference>
<evidence type="ECO:0000256" key="5">
    <source>
        <dbReference type="SAM" id="MobiDB-lite"/>
    </source>
</evidence>
<dbReference type="RefSeq" id="XP_006832126.1">
    <property type="nucleotide sequence ID" value="XM_006832063.1"/>
</dbReference>
<feature type="region of interest" description="Disordered" evidence="5">
    <location>
        <begin position="24"/>
        <end position="84"/>
    </location>
</feature>
<keyword evidence="3" id="KW-0804">Transcription</keyword>
<dbReference type="PANTHER" id="PTHR16073">
    <property type="entry name" value="DCR DOMAIN-CONTAINING PROTEIN"/>
    <property type="match status" value="1"/>
</dbReference>
<reference evidence="8" key="1">
    <citation type="submission" date="2025-08" db="UniProtKB">
        <authorList>
            <consortium name="RefSeq"/>
        </authorList>
    </citation>
    <scope>IDENTIFICATION</scope>
    <source>
        <tissue evidence="8">Spleen</tissue>
    </source>
</reference>
<dbReference type="InterPro" id="IPR025891">
    <property type="entry name" value="Dppa2/4_C_dom"/>
</dbReference>
<feature type="compositionally biased region" description="Polar residues" evidence="5">
    <location>
        <begin position="60"/>
        <end position="74"/>
    </location>
</feature>
<evidence type="ECO:0000256" key="3">
    <source>
        <dbReference type="ARBA" id="ARBA00023163"/>
    </source>
</evidence>
<evidence type="ECO:0000313" key="8">
    <source>
        <dbReference type="RefSeq" id="XP_006832126.1"/>
    </source>
</evidence>
<evidence type="ECO:0000256" key="1">
    <source>
        <dbReference type="ARBA" id="ARBA00004123"/>
    </source>
</evidence>
<feature type="non-terminal residue" evidence="8">
    <location>
        <position position="255"/>
    </location>
</feature>
<protein>
    <submittedName>
        <fullName evidence="8">Developmental pluripotency-associated protein 4-like</fullName>
    </submittedName>
</protein>
<evidence type="ECO:0000259" key="6">
    <source>
        <dbReference type="Pfam" id="PF14047"/>
    </source>
</evidence>
<dbReference type="GeneID" id="102834484"/>
<feature type="compositionally biased region" description="Polar residues" evidence="5">
    <location>
        <begin position="29"/>
        <end position="43"/>
    </location>
</feature>
<evidence type="ECO:0000313" key="7">
    <source>
        <dbReference type="Proteomes" id="UP000504623"/>
    </source>
</evidence>
<dbReference type="InterPro" id="IPR039590">
    <property type="entry name" value="Dppa2/4"/>
</dbReference>
<accession>A0A9B0T2K0</accession>
<keyword evidence="4" id="KW-0539">Nucleus</keyword>
<comment type="subcellular location">
    <subcellularLocation>
        <location evidence="1">Nucleus</location>
    </subcellularLocation>
</comment>
<dbReference type="GO" id="GO:0048731">
    <property type="term" value="P:system development"/>
    <property type="evidence" value="ECO:0007669"/>
    <property type="project" value="TreeGrafter"/>
</dbReference>
<dbReference type="GO" id="GO:0005634">
    <property type="term" value="C:nucleus"/>
    <property type="evidence" value="ECO:0007669"/>
    <property type="project" value="UniProtKB-SubCell"/>
</dbReference>
<keyword evidence="2" id="KW-0805">Transcription regulation</keyword>
<dbReference type="Pfam" id="PF14047">
    <property type="entry name" value="DCR"/>
    <property type="match status" value="1"/>
</dbReference>
<evidence type="ECO:0000256" key="4">
    <source>
        <dbReference type="ARBA" id="ARBA00023242"/>
    </source>
</evidence>
<proteinExistence type="predicted"/>
<name>A0A9B0T2K0_CHRAS</name>
<dbReference type="OrthoDB" id="9831002at2759"/>
<organism evidence="7 8">
    <name type="scientific">Chrysochloris asiatica</name>
    <name type="common">Cape golden mole</name>
    <dbReference type="NCBI Taxonomy" id="185453"/>
    <lineage>
        <taxon>Eukaryota</taxon>
        <taxon>Metazoa</taxon>
        <taxon>Chordata</taxon>
        <taxon>Craniata</taxon>
        <taxon>Vertebrata</taxon>
        <taxon>Euteleostomi</taxon>
        <taxon>Mammalia</taxon>
        <taxon>Eutheria</taxon>
        <taxon>Afrotheria</taxon>
        <taxon>Chrysochloridae</taxon>
        <taxon>Chrysochlorinae</taxon>
        <taxon>Chrysochloris</taxon>
    </lineage>
</organism>
<keyword evidence="7" id="KW-1185">Reference proteome</keyword>
<dbReference type="AlphaFoldDB" id="A0A9B0T2K0"/>
<gene>
    <name evidence="8" type="primary">LOC102834484</name>
</gene>